<evidence type="ECO:0000259" key="4">
    <source>
        <dbReference type="PROSITE" id="PS50949"/>
    </source>
</evidence>
<feature type="domain" description="HTH gntR-type" evidence="4">
    <location>
        <begin position="10"/>
        <end position="78"/>
    </location>
</feature>
<dbReference type="FunFam" id="1.10.10.10:FF:000079">
    <property type="entry name" value="GntR family transcriptional regulator"/>
    <property type="match status" value="1"/>
</dbReference>
<evidence type="ECO:0000256" key="1">
    <source>
        <dbReference type="ARBA" id="ARBA00023015"/>
    </source>
</evidence>
<dbReference type="InterPro" id="IPR028978">
    <property type="entry name" value="Chorismate_lyase_/UTRA_dom_sf"/>
</dbReference>
<evidence type="ECO:0000256" key="3">
    <source>
        <dbReference type="ARBA" id="ARBA00023163"/>
    </source>
</evidence>
<dbReference type="GO" id="GO:0045892">
    <property type="term" value="P:negative regulation of DNA-templated transcription"/>
    <property type="evidence" value="ECO:0007669"/>
    <property type="project" value="TreeGrafter"/>
</dbReference>
<dbReference type="Pfam" id="PF00392">
    <property type="entry name" value="GntR"/>
    <property type="match status" value="1"/>
</dbReference>
<dbReference type="InterPro" id="IPR011663">
    <property type="entry name" value="UTRA"/>
</dbReference>
<dbReference type="PROSITE" id="PS50949">
    <property type="entry name" value="HTH_GNTR"/>
    <property type="match status" value="1"/>
</dbReference>
<proteinExistence type="predicted"/>
<dbReference type="PANTHER" id="PTHR44846:SF1">
    <property type="entry name" value="MANNOSYL-D-GLYCERATE TRANSPORT_METABOLISM SYSTEM REPRESSOR MNGR-RELATED"/>
    <property type="match status" value="1"/>
</dbReference>
<name>A0A1I6K2R2_9FIRM</name>
<keyword evidence="1" id="KW-0805">Transcription regulation</keyword>
<dbReference type="RefSeq" id="WP_051684754.1">
    <property type="nucleotide sequence ID" value="NZ_FOZC01000014.1"/>
</dbReference>
<dbReference type="EMBL" id="FOZC01000014">
    <property type="protein sequence ID" value="SFR85533.1"/>
    <property type="molecule type" value="Genomic_DNA"/>
</dbReference>
<keyword evidence="3" id="KW-0804">Transcription</keyword>
<dbReference type="SUPFAM" id="SSF64288">
    <property type="entry name" value="Chorismate lyase-like"/>
    <property type="match status" value="1"/>
</dbReference>
<dbReference type="GO" id="GO:0003700">
    <property type="term" value="F:DNA-binding transcription factor activity"/>
    <property type="evidence" value="ECO:0007669"/>
    <property type="project" value="InterPro"/>
</dbReference>
<dbReference type="SMART" id="SM00345">
    <property type="entry name" value="HTH_GNTR"/>
    <property type="match status" value="1"/>
</dbReference>
<reference evidence="5 6" key="1">
    <citation type="submission" date="2016-10" db="EMBL/GenBank/DDBJ databases">
        <authorList>
            <person name="de Groot N.N."/>
        </authorList>
    </citation>
    <scope>NUCLEOTIDE SEQUENCE [LARGE SCALE GENOMIC DNA]</scope>
    <source>
        <strain evidence="5 6">F</strain>
    </source>
</reference>
<organism evidence="5 6">
    <name type="scientific">[Clostridium] aminophilum</name>
    <dbReference type="NCBI Taxonomy" id="1526"/>
    <lineage>
        <taxon>Bacteria</taxon>
        <taxon>Bacillati</taxon>
        <taxon>Bacillota</taxon>
        <taxon>Clostridia</taxon>
        <taxon>Lachnospirales</taxon>
        <taxon>Lachnospiraceae</taxon>
    </lineage>
</organism>
<dbReference type="CDD" id="cd07377">
    <property type="entry name" value="WHTH_GntR"/>
    <property type="match status" value="1"/>
</dbReference>
<keyword evidence="2" id="KW-0238">DNA-binding</keyword>
<accession>A0A1I6K2R2</accession>
<dbReference type="Proteomes" id="UP000214760">
    <property type="component" value="Unassembled WGS sequence"/>
</dbReference>
<dbReference type="SMART" id="SM00866">
    <property type="entry name" value="UTRA"/>
    <property type="match status" value="1"/>
</dbReference>
<dbReference type="InterPro" id="IPR050679">
    <property type="entry name" value="Bact_HTH_transcr_reg"/>
</dbReference>
<dbReference type="AlphaFoldDB" id="A0A1I6K2R2"/>
<dbReference type="PANTHER" id="PTHR44846">
    <property type="entry name" value="MANNOSYL-D-GLYCERATE TRANSPORT/METABOLISM SYSTEM REPRESSOR MNGR-RELATED"/>
    <property type="match status" value="1"/>
</dbReference>
<evidence type="ECO:0000313" key="6">
    <source>
        <dbReference type="Proteomes" id="UP000214760"/>
    </source>
</evidence>
<dbReference type="Gene3D" id="3.40.1410.10">
    <property type="entry name" value="Chorismate lyase-like"/>
    <property type="match status" value="1"/>
</dbReference>
<dbReference type="Pfam" id="PF07702">
    <property type="entry name" value="UTRA"/>
    <property type="match status" value="1"/>
</dbReference>
<sequence>MGTIEYDSVIPLYQQIIDAVKKDITTGVYKSGEKLPIESKLSEIYSVSRITIRRAIDELCSQGLVEKKQGKGTFVCTKTIYKSLNTEKISFTELCIANGMKASSKLLSAKVVCPKDHTVLAELGLKPGEQAVEIVRLRYANERPIVIETNVFPMEYAFLLNVNLDHDSLYRYLREEKKVNIFPGKLSLRIVRTNAKQSKMLEVPRNTPVLNTFGYALTENGKVLHTIQNVGYGEDFDLVIR</sequence>
<dbReference type="InterPro" id="IPR036388">
    <property type="entry name" value="WH-like_DNA-bd_sf"/>
</dbReference>
<evidence type="ECO:0000256" key="2">
    <source>
        <dbReference type="ARBA" id="ARBA00023125"/>
    </source>
</evidence>
<dbReference type="GO" id="GO:0003677">
    <property type="term" value="F:DNA binding"/>
    <property type="evidence" value="ECO:0007669"/>
    <property type="project" value="UniProtKB-KW"/>
</dbReference>
<dbReference type="SUPFAM" id="SSF46785">
    <property type="entry name" value="Winged helix' DNA-binding domain"/>
    <property type="match status" value="1"/>
</dbReference>
<dbReference type="Gene3D" id="1.10.10.10">
    <property type="entry name" value="Winged helix-like DNA-binding domain superfamily/Winged helix DNA-binding domain"/>
    <property type="match status" value="1"/>
</dbReference>
<dbReference type="PRINTS" id="PR00035">
    <property type="entry name" value="HTHGNTR"/>
</dbReference>
<evidence type="ECO:0000313" key="5">
    <source>
        <dbReference type="EMBL" id="SFR85533.1"/>
    </source>
</evidence>
<dbReference type="InterPro" id="IPR036390">
    <property type="entry name" value="WH_DNA-bd_sf"/>
</dbReference>
<protein>
    <submittedName>
        <fullName evidence="5">GntR family transcriptional regulator</fullName>
    </submittedName>
</protein>
<gene>
    <name evidence="5" type="ORF">SAMN02910262_02230</name>
</gene>
<dbReference type="InterPro" id="IPR000524">
    <property type="entry name" value="Tscrpt_reg_HTH_GntR"/>
</dbReference>